<dbReference type="Proteomes" id="UP000367750">
    <property type="component" value="Unassembled WGS sequence"/>
</dbReference>
<dbReference type="InterPro" id="IPR001867">
    <property type="entry name" value="OmpR/PhoB-type_DNA-bd"/>
</dbReference>
<dbReference type="GO" id="GO:0003677">
    <property type="term" value="F:DNA binding"/>
    <property type="evidence" value="ECO:0007669"/>
    <property type="project" value="UniProtKB-UniRule"/>
</dbReference>
<evidence type="ECO:0000256" key="4">
    <source>
        <dbReference type="PROSITE-ProRule" id="PRU01091"/>
    </source>
</evidence>
<feature type="domain" description="OmpR/PhoB-type" evidence="5">
    <location>
        <begin position="1"/>
        <end position="90"/>
    </location>
</feature>
<keyword evidence="7" id="KW-1185">Reference proteome</keyword>
<keyword evidence="3" id="KW-0804">Transcription</keyword>
<dbReference type="CDD" id="cd00383">
    <property type="entry name" value="trans_reg_C"/>
    <property type="match status" value="1"/>
</dbReference>
<accession>A0A5J5G9M0</accession>
<dbReference type="EMBL" id="VYKK01000012">
    <property type="protein sequence ID" value="KAA9004879.1"/>
    <property type="molecule type" value="Genomic_DNA"/>
</dbReference>
<evidence type="ECO:0000256" key="2">
    <source>
        <dbReference type="ARBA" id="ARBA00023125"/>
    </source>
</evidence>
<gene>
    <name evidence="6" type="ORF">F4V43_09615</name>
</gene>
<dbReference type="OrthoDB" id="54343at2"/>
<keyword evidence="1" id="KW-0805">Transcription regulation</keyword>
<evidence type="ECO:0000313" key="6">
    <source>
        <dbReference type="EMBL" id="KAA9004879.1"/>
    </source>
</evidence>
<comment type="caution">
    <text evidence="6">The sequence shown here is derived from an EMBL/GenBank/DDBJ whole genome shotgun (WGS) entry which is preliminary data.</text>
</comment>
<evidence type="ECO:0000259" key="5">
    <source>
        <dbReference type="PROSITE" id="PS51755"/>
    </source>
</evidence>
<name>A0A5J5G9M0_9BACL</name>
<dbReference type="RefSeq" id="WP_150458030.1">
    <property type="nucleotide sequence ID" value="NZ_VYKK01000012.1"/>
</dbReference>
<protein>
    <submittedName>
        <fullName evidence="6">Winged helix-turn-helix transcriptional regulator</fullName>
    </submittedName>
</protein>
<proteinExistence type="predicted"/>
<dbReference type="AlphaFoldDB" id="A0A5J5G9M0"/>
<dbReference type="GO" id="GO:0000160">
    <property type="term" value="P:phosphorelay signal transduction system"/>
    <property type="evidence" value="ECO:0007669"/>
    <property type="project" value="InterPro"/>
</dbReference>
<dbReference type="PROSITE" id="PS51755">
    <property type="entry name" value="OMPR_PHOB"/>
    <property type="match status" value="1"/>
</dbReference>
<dbReference type="Pfam" id="PF00486">
    <property type="entry name" value="Trans_reg_C"/>
    <property type="match status" value="1"/>
</dbReference>
<organism evidence="6 7">
    <name type="scientific">Paenibacillus spiritus</name>
    <dbReference type="NCBI Taxonomy" id="2496557"/>
    <lineage>
        <taxon>Bacteria</taxon>
        <taxon>Bacillati</taxon>
        <taxon>Bacillota</taxon>
        <taxon>Bacilli</taxon>
        <taxon>Bacillales</taxon>
        <taxon>Paenibacillaceae</taxon>
        <taxon>Paenibacillus</taxon>
    </lineage>
</organism>
<keyword evidence="2 4" id="KW-0238">DNA-binding</keyword>
<dbReference type="GO" id="GO:0006355">
    <property type="term" value="P:regulation of DNA-templated transcription"/>
    <property type="evidence" value="ECO:0007669"/>
    <property type="project" value="InterPro"/>
</dbReference>
<evidence type="ECO:0000256" key="3">
    <source>
        <dbReference type="ARBA" id="ARBA00023163"/>
    </source>
</evidence>
<sequence length="384" mass="43464">MLELNENGYTASAAGGTVTLLPKEFALLRFLVQGRDRAFTREHLLDAVWPLEYPVERTVDDHIYRLRRKLAPLPGVTIRTVRGLGYSLTLKEAGLRVDANPSARDDGLREAMRGVFATYQRYGQGRSMLALARQQEVLGYEIDPFYAWYIHFVEGDLEWLLGDTLPLTERIYALLLFAMTGLQAEESLRYAECALERGVLSPFQHAEMKVLNILDLYAVTGRFERAEEQLTDTYEVIASPDFENFDIPVATSALFVRLLAGAPDGTLREDESRIEAMMRERPFLREIGSFTVLRGLIELRSGEEKRAGELLEEGLDVLEVSGFVPLKLSGLHRIVHACRRMGLQPEHPLRNRYEARFAGELERYGIPGALPRLRKQLDAALGTH</sequence>
<dbReference type="SUPFAM" id="SSF46894">
    <property type="entry name" value="C-terminal effector domain of the bipartite response regulators"/>
    <property type="match status" value="1"/>
</dbReference>
<feature type="DNA-binding region" description="OmpR/PhoB-type" evidence="4">
    <location>
        <begin position="1"/>
        <end position="90"/>
    </location>
</feature>
<dbReference type="InterPro" id="IPR036388">
    <property type="entry name" value="WH-like_DNA-bd_sf"/>
</dbReference>
<evidence type="ECO:0000256" key="1">
    <source>
        <dbReference type="ARBA" id="ARBA00023015"/>
    </source>
</evidence>
<reference evidence="6 7" key="1">
    <citation type="submission" date="2019-09" db="EMBL/GenBank/DDBJ databases">
        <title>Bacillus ochoae sp. nov., Paenibacillus whitsoniae sp. nov., Paenibacillus spiritus sp. nov. Isolated from the Mars Exploration Rover during spacecraft assembly.</title>
        <authorList>
            <person name="Seuylemezian A."/>
            <person name="Vaishampayan P."/>
        </authorList>
    </citation>
    <scope>NUCLEOTIDE SEQUENCE [LARGE SCALE GENOMIC DNA]</scope>
    <source>
        <strain evidence="6 7">MER_111</strain>
    </source>
</reference>
<dbReference type="Gene3D" id="1.10.10.10">
    <property type="entry name" value="Winged helix-like DNA-binding domain superfamily/Winged helix DNA-binding domain"/>
    <property type="match status" value="1"/>
</dbReference>
<dbReference type="InterPro" id="IPR016032">
    <property type="entry name" value="Sig_transdc_resp-reg_C-effctor"/>
</dbReference>
<evidence type="ECO:0000313" key="7">
    <source>
        <dbReference type="Proteomes" id="UP000367750"/>
    </source>
</evidence>
<dbReference type="SMART" id="SM00862">
    <property type="entry name" value="Trans_reg_C"/>
    <property type="match status" value="1"/>
</dbReference>